<organism evidence="7 8">
    <name type="scientific">Alloalcanivorax profundimaris</name>
    <dbReference type="NCBI Taxonomy" id="2735259"/>
    <lineage>
        <taxon>Bacteria</taxon>
        <taxon>Pseudomonadati</taxon>
        <taxon>Pseudomonadota</taxon>
        <taxon>Gammaproteobacteria</taxon>
        <taxon>Oceanospirillales</taxon>
        <taxon>Alcanivoracaceae</taxon>
        <taxon>Alloalcanivorax</taxon>
    </lineage>
</organism>
<dbReference type="SUPFAM" id="SSF88659">
    <property type="entry name" value="Sigma3 and sigma4 domains of RNA polymerase sigma factors"/>
    <property type="match status" value="1"/>
</dbReference>
<sequence length="178" mass="20099">MTDGAEGNEAQAGLRRELGLLYADHHGWLSGWLRSRVGCSHTAADLAQDTYLRVLVRGRLPDRDQPRRHLTRIAKGLMIDLFRRRRIEAAYLEALRDLPEPEAPSEEVRAQVIETLVEIDALLHRLPDKPRRAFLMSRLEGLSYAAIAERLGVSVSSVEKYIARGLAVCLRAALERRP</sequence>
<dbReference type="InterPro" id="IPR013324">
    <property type="entry name" value="RNA_pol_sigma_r3/r4-like"/>
</dbReference>
<dbReference type="Pfam" id="PF08281">
    <property type="entry name" value="Sigma70_r4_2"/>
    <property type="match status" value="1"/>
</dbReference>
<keyword evidence="4" id="KW-0804">Transcription</keyword>
<dbReference type="NCBIfam" id="TIGR02937">
    <property type="entry name" value="sigma70-ECF"/>
    <property type="match status" value="1"/>
</dbReference>
<feature type="domain" description="RNA polymerase sigma-70 region 2" evidence="5">
    <location>
        <begin position="21"/>
        <end position="86"/>
    </location>
</feature>
<dbReference type="InterPro" id="IPR007627">
    <property type="entry name" value="RNA_pol_sigma70_r2"/>
</dbReference>
<feature type="domain" description="RNA polymerase sigma factor 70 region 4 type 2" evidence="6">
    <location>
        <begin position="117"/>
        <end position="167"/>
    </location>
</feature>
<proteinExistence type="inferred from homology"/>
<comment type="similarity">
    <text evidence="1">Belongs to the sigma-70 factor family. ECF subfamily.</text>
</comment>
<keyword evidence="2" id="KW-0805">Transcription regulation</keyword>
<dbReference type="Gene3D" id="1.10.1740.10">
    <property type="match status" value="1"/>
</dbReference>
<keyword evidence="8" id="KW-1185">Reference proteome</keyword>
<dbReference type="InterPro" id="IPR013325">
    <property type="entry name" value="RNA_pol_sigma_r2"/>
</dbReference>
<dbReference type="InterPro" id="IPR039425">
    <property type="entry name" value="RNA_pol_sigma-70-like"/>
</dbReference>
<dbReference type="Pfam" id="PF04542">
    <property type="entry name" value="Sigma70_r2"/>
    <property type="match status" value="1"/>
</dbReference>
<evidence type="ECO:0000259" key="6">
    <source>
        <dbReference type="Pfam" id="PF08281"/>
    </source>
</evidence>
<evidence type="ECO:0000313" key="8">
    <source>
        <dbReference type="Proteomes" id="UP000662703"/>
    </source>
</evidence>
<protein>
    <submittedName>
        <fullName evidence="7">RNA polymerase</fullName>
    </submittedName>
</protein>
<name>A0ABS0APM0_9GAMM</name>
<dbReference type="CDD" id="cd06171">
    <property type="entry name" value="Sigma70_r4"/>
    <property type="match status" value="1"/>
</dbReference>
<dbReference type="RefSeq" id="WP_161384627.1">
    <property type="nucleotide sequence ID" value="NZ_ARXX01000004.1"/>
</dbReference>
<evidence type="ECO:0000256" key="2">
    <source>
        <dbReference type="ARBA" id="ARBA00023015"/>
    </source>
</evidence>
<dbReference type="PANTHER" id="PTHR43133:SF63">
    <property type="entry name" value="RNA POLYMERASE SIGMA FACTOR FECI-RELATED"/>
    <property type="match status" value="1"/>
</dbReference>
<reference evidence="7 8" key="1">
    <citation type="submission" date="2012-09" db="EMBL/GenBank/DDBJ databases">
        <title>Genome Sequence of alkane-degrading Bacterium Alcanivorax sp. 521-1.</title>
        <authorList>
            <person name="Lai Q."/>
            <person name="Shao Z."/>
        </authorList>
    </citation>
    <scope>NUCLEOTIDE SEQUENCE [LARGE SCALE GENOMIC DNA]</scope>
    <source>
        <strain evidence="7 8">521-1</strain>
    </source>
</reference>
<dbReference type="InterPro" id="IPR013249">
    <property type="entry name" value="RNA_pol_sigma70_r4_t2"/>
</dbReference>
<dbReference type="SUPFAM" id="SSF88946">
    <property type="entry name" value="Sigma2 domain of RNA polymerase sigma factors"/>
    <property type="match status" value="1"/>
</dbReference>
<comment type="caution">
    <text evidence="7">The sequence shown here is derived from an EMBL/GenBank/DDBJ whole genome shotgun (WGS) entry which is preliminary data.</text>
</comment>
<evidence type="ECO:0000313" key="7">
    <source>
        <dbReference type="EMBL" id="MBF5055195.1"/>
    </source>
</evidence>
<dbReference type="PANTHER" id="PTHR43133">
    <property type="entry name" value="RNA POLYMERASE ECF-TYPE SIGMA FACTO"/>
    <property type="match status" value="1"/>
</dbReference>
<evidence type="ECO:0000256" key="4">
    <source>
        <dbReference type="ARBA" id="ARBA00023163"/>
    </source>
</evidence>
<evidence type="ECO:0000259" key="5">
    <source>
        <dbReference type="Pfam" id="PF04542"/>
    </source>
</evidence>
<keyword evidence="3" id="KW-0731">Sigma factor</keyword>
<dbReference type="Proteomes" id="UP000662703">
    <property type="component" value="Unassembled WGS sequence"/>
</dbReference>
<evidence type="ECO:0000256" key="1">
    <source>
        <dbReference type="ARBA" id="ARBA00010641"/>
    </source>
</evidence>
<evidence type="ECO:0000256" key="3">
    <source>
        <dbReference type="ARBA" id="ARBA00023082"/>
    </source>
</evidence>
<dbReference type="EMBL" id="ARXX01000004">
    <property type="protein sequence ID" value="MBF5055195.1"/>
    <property type="molecule type" value="Genomic_DNA"/>
</dbReference>
<dbReference type="InterPro" id="IPR036388">
    <property type="entry name" value="WH-like_DNA-bd_sf"/>
</dbReference>
<gene>
    <name evidence="7" type="ORF">Y5W_00489</name>
</gene>
<dbReference type="InterPro" id="IPR014284">
    <property type="entry name" value="RNA_pol_sigma-70_dom"/>
</dbReference>
<dbReference type="Gene3D" id="1.10.10.10">
    <property type="entry name" value="Winged helix-like DNA-binding domain superfamily/Winged helix DNA-binding domain"/>
    <property type="match status" value="1"/>
</dbReference>
<accession>A0ABS0APM0</accession>